<evidence type="ECO:0000313" key="10">
    <source>
        <dbReference type="EMBL" id="MBB5755982.1"/>
    </source>
</evidence>
<feature type="transmembrane region" description="Helical" evidence="9">
    <location>
        <begin position="73"/>
        <end position="91"/>
    </location>
</feature>
<feature type="transmembrane region" description="Helical" evidence="9">
    <location>
        <begin position="378"/>
        <end position="399"/>
    </location>
</feature>
<keyword evidence="2" id="KW-0813">Transport</keyword>
<comment type="similarity">
    <text evidence="8">Belongs to the TsuA/YedE (TC 9.B.102) family.</text>
</comment>
<evidence type="ECO:0000256" key="5">
    <source>
        <dbReference type="ARBA" id="ARBA00022692"/>
    </source>
</evidence>
<dbReference type="PANTHER" id="PTHR30574">
    <property type="entry name" value="INNER MEMBRANE PROTEIN YEDE"/>
    <property type="match status" value="1"/>
</dbReference>
<keyword evidence="11" id="KW-1185">Reference proteome</keyword>
<feature type="transmembrane region" description="Helical" evidence="9">
    <location>
        <begin position="226"/>
        <end position="247"/>
    </location>
</feature>
<evidence type="ECO:0000256" key="8">
    <source>
        <dbReference type="ARBA" id="ARBA00035655"/>
    </source>
</evidence>
<evidence type="ECO:0000256" key="3">
    <source>
        <dbReference type="ARBA" id="ARBA00022475"/>
    </source>
</evidence>
<keyword evidence="6 9" id="KW-1133">Transmembrane helix</keyword>
<keyword evidence="3" id="KW-1003">Cell membrane</keyword>
<reference evidence="10 11" key="1">
    <citation type="submission" date="2020-08" db="EMBL/GenBank/DDBJ databases">
        <title>Genomic Encyclopedia of Type Strains, Phase IV (KMG-IV): sequencing the most valuable type-strain genomes for metagenomic binning, comparative biology and taxonomic classification.</title>
        <authorList>
            <person name="Goeker M."/>
        </authorList>
    </citation>
    <scope>NUCLEOTIDE SEQUENCE [LARGE SCALE GENOMIC DNA]</scope>
    <source>
        <strain evidence="10 11">DSM 2163</strain>
    </source>
</reference>
<dbReference type="PANTHER" id="PTHR30574:SF1">
    <property type="entry name" value="SULPHUR TRANSPORT DOMAIN-CONTAINING PROTEIN"/>
    <property type="match status" value="1"/>
</dbReference>
<sequence length="430" mass="43466">MTPPDGLAEPVGFVGFAAQPARPLAAAVVPALAASPPVPGAVARFLPVRAALAGIIVAGLAALAWRLSGEAGGTRLALSLVFGALFGLVLQRSRFCFYCQWRDFLVLGDPRGMLGILAALAIGVAGYAVVLGAWMPDPSGTRLAPDAHIGPVGPVLVLAGLAFGAGMALSGSCISAHLYRLGEGSPTAPFALLGTALGFVLGFLTWNPLYLASLSEAPVLWLPRHLGYAGTLALSLALLAALAWPLLRRLPAPAPAARPDPLHAVFVARWPVWLGGLAVGALGTLAYLRVGPLGVTAEIGGRTRQAAGSLGWLPDRLEGLDTFRGCATAVRDAALTPNGLFVGGLVLASFAAALVAGQFRPALPNPGQVVRGLTGGLLLGWGAMTGLGCSVGTLLSGIMAGAVSGWVFGVAMFAGAAGTLWLGRRAGVLA</sequence>
<feature type="transmembrane region" description="Helical" evidence="9">
    <location>
        <begin position="405"/>
        <end position="423"/>
    </location>
</feature>
<name>A0A840ZDK3_9HYPH</name>
<feature type="transmembrane region" description="Helical" evidence="9">
    <location>
        <begin position="188"/>
        <end position="206"/>
    </location>
</feature>
<evidence type="ECO:0000256" key="9">
    <source>
        <dbReference type="SAM" id="Phobius"/>
    </source>
</evidence>
<comment type="subcellular location">
    <subcellularLocation>
        <location evidence="1">Cell inner membrane</location>
        <topology evidence="1">Multi-pass membrane protein</topology>
    </subcellularLocation>
</comment>
<feature type="transmembrane region" description="Helical" evidence="9">
    <location>
        <begin position="50"/>
        <end position="67"/>
    </location>
</feature>
<evidence type="ECO:0000256" key="2">
    <source>
        <dbReference type="ARBA" id="ARBA00022448"/>
    </source>
</evidence>
<evidence type="ECO:0000256" key="7">
    <source>
        <dbReference type="ARBA" id="ARBA00023136"/>
    </source>
</evidence>
<accession>A0A840ZDK3</accession>
<dbReference type="Proteomes" id="UP000583454">
    <property type="component" value="Unassembled WGS sequence"/>
</dbReference>
<keyword evidence="4" id="KW-0997">Cell inner membrane</keyword>
<comment type="caution">
    <text evidence="10">The sequence shown here is derived from an EMBL/GenBank/DDBJ whole genome shotgun (WGS) entry which is preliminary data.</text>
</comment>
<feature type="transmembrane region" description="Helical" evidence="9">
    <location>
        <begin position="112"/>
        <end position="135"/>
    </location>
</feature>
<evidence type="ECO:0008006" key="12">
    <source>
        <dbReference type="Google" id="ProtNLM"/>
    </source>
</evidence>
<feature type="transmembrane region" description="Helical" evidence="9">
    <location>
        <begin position="267"/>
        <end position="288"/>
    </location>
</feature>
<feature type="transmembrane region" description="Helical" evidence="9">
    <location>
        <begin position="339"/>
        <end position="357"/>
    </location>
</feature>
<evidence type="ECO:0000313" key="11">
    <source>
        <dbReference type="Proteomes" id="UP000583454"/>
    </source>
</evidence>
<gene>
    <name evidence="10" type="ORF">HNR00_000678</name>
</gene>
<dbReference type="AlphaFoldDB" id="A0A840ZDK3"/>
<keyword evidence="7 9" id="KW-0472">Membrane</keyword>
<keyword evidence="5 9" id="KW-0812">Transmembrane</keyword>
<evidence type="ECO:0000256" key="6">
    <source>
        <dbReference type="ARBA" id="ARBA00022989"/>
    </source>
</evidence>
<evidence type="ECO:0000256" key="4">
    <source>
        <dbReference type="ARBA" id="ARBA00022519"/>
    </source>
</evidence>
<dbReference type="Pfam" id="PF04143">
    <property type="entry name" value="Sulf_transp"/>
    <property type="match status" value="1"/>
</dbReference>
<organism evidence="10 11">
    <name type="scientific">Methylorubrum rhodinum</name>
    <dbReference type="NCBI Taxonomy" id="29428"/>
    <lineage>
        <taxon>Bacteria</taxon>
        <taxon>Pseudomonadati</taxon>
        <taxon>Pseudomonadota</taxon>
        <taxon>Alphaproteobacteria</taxon>
        <taxon>Hyphomicrobiales</taxon>
        <taxon>Methylobacteriaceae</taxon>
        <taxon>Methylorubrum</taxon>
    </lineage>
</organism>
<protein>
    <recommendedName>
        <fullName evidence="12">Sulphur transport domain-containing protein</fullName>
    </recommendedName>
</protein>
<dbReference type="InterPro" id="IPR007272">
    <property type="entry name" value="Sulf_transp_TsuA/YedE"/>
</dbReference>
<dbReference type="GO" id="GO:0005886">
    <property type="term" value="C:plasma membrane"/>
    <property type="evidence" value="ECO:0007669"/>
    <property type="project" value="UniProtKB-SubCell"/>
</dbReference>
<feature type="transmembrane region" description="Helical" evidence="9">
    <location>
        <begin position="155"/>
        <end position="176"/>
    </location>
</feature>
<evidence type="ECO:0000256" key="1">
    <source>
        <dbReference type="ARBA" id="ARBA00004429"/>
    </source>
</evidence>
<proteinExistence type="inferred from homology"/>
<dbReference type="EMBL" id="JACHOP010000002">
    <property type="protein sequence ID" value="MBB5755982.1"/>
    <property type="molecule type" value="Genomic_DNA"/>
</dbReference>